<name>A0A8K0TTJ6_9PEZI</name>
<evidence type="ECO:0000259" key="2">
    <source>
        <dbReference type="PROSITE" id="PS50004"/>
    </source>
</evidence>
<feature type="compositionally biased region" description="Basic and acidic residues" evidence="1">
    <location>
        <begin position="584"/>
        <end position="604"/>
    </location>
</feature>
<feature type="compositionally biased region" description="Polar residues" evidence="1">
    <location>
        <begin position="363"/>
        <end position="372"/>
    </location>
</feature>
<dbReference type="CDD" id="cd08681">
    <property type="entry name" value="C2_fungal_Inn1p-like"/>
    <property type="match status" value="1"/>
</dbReference>
<feature type="compositionally biased region" description="Basic and acidic residues" evidence="1">
    <location>
        <begin position="373"/>
        <end position="384"/>
    </location>
</feature>
<dbReference type="InterPro" id="IPR035892">
    <property type="entry name" value="C2_domain_sf"/>
</dbReference>
<dbReference type="PROSITE" id="PS50004">
    <property type="entry name" value="C2"/>
    <property type="match status" value="1"/>
</dbReference>
<dbReference type="EMBL" id="JAGPXD010000001">
    <property type="protein sequence ID" value="KAH7376417.1"/>
    <property type="molecule type" value="Genomic_DNA"/>
</dbReference>
<feature type="compositionally biased region" description="Basic and acidic residues" evidence="1">
    <location>
        <begin position="293"/>
        <end position="309"/>
    </location>
</feature>
<proteinExistence type="predicted"/>
<dbReference type="AlphaFoldDB" id="A0A8K0TTJ6"/>
<dbReference type="SUPFAM" id="SSF49562">
    <property type="entry name" value="C2 domain (Calcium/lipid-binding domain, CaLB)"/>
    <property type="match status" value="1"/>
</dbReference>
<feature type="compositionally biased region" description="Polar residues" evidence="1">
    <location>
        <begin position="853"/>
        <end position="864"/>
    </location>
</feature>
<dbReference type="Proteomes" id="UP000813385">
    <property type="component" value="Unassembled WGS sequence"/>
</dbReference>
<feature type="compositionally biased region" description="Basic and acidic residues" evidence="1">
    <location>
        <begin position="723"/>
        <end position="750"/>
    </location>
</feature>
<evidence type="ECO:0000313" key="4">
    <source>
        <dbReference type="Proteomes" id="UP000813385"/>
    </source>
</evidence>
<dbReference type="Gene3D" id="2.60.40.150">
    <property type="entry name" value="C2 domain"/>
    <property type="match status" value="1"/>
</dbReference>
<keyword evidence="4" id="KW-1185">Reference proteome</keyword>
<gene>
    <name evidence="3" type="ORF">B0T11DRAFT_20724</name>
</gene>
<organism evidence="3 4">
    <name type="scientific">Plectosphaerella cucumerina</name>
    <dbReference type="NCBI Taxonomy" id="40658"/>
    <lineage>
        <taxon>Eukaryota</taxon>
        <taxon>Fungi</taxon>
        <taxon>Dikarya</taxon>
        <taxon>Ascomycota</taxon>
        <taxon>Pezizomycotina</taxon>
        <taxon>Sordariomycetes</taxon>
        <taxon>Hypocreomycetidae</taxon>
        <taxon>Glomerellales</taxon>
        <taxon>Plectosphaerellaceae</taxon>
        <taxon>Plectosphaerella</taxon>
    </lineage>
</organism>
<protein>
    <recommendedName>
        <fullName evidence="2">C2 domain-containing protein</fullName>
    </recommendedName>
</protein>
<feature type="compositionally biased region" description="Pro residues" evidence="1">
    <location>
        <begin position="256"/>
        <end position="267"/>
    </location>
</feature>
<dbReference type="InterPro" id="IPR052981">
    <property type="entry name" value="Ingression_C2_domain"/>
</dbReference>
<feature type="compositionally biased region" description="Polar residues" evidence="1">
    <location>
        <begin position="541"/>
        <end position="560"/>
    </location>
</feature>
<evidence type="ECO:0000313" key="3">
    <source>
        <dbReference type="EMBL" id="KAH7376417.1"/>
    </source>
</evidence>
<feature type="domain" description="C2" evidence="2">
    <location>
        <begin position="12"/>
        <end position="130"/>
    </location>
</feature>
<feature type="region of interest" description="Disordered" evidence="1">
    <location>
        <begin position="232"/>
        <end position="919"/>
    </location>
</feature>
<dbReference type="OrthoDB" id="270970at2759"/>
<dbReference type="Pfam" id="PF00168">
    <property type="entry name" value="C2"/>
    <property type="match status" value="1"/>
</dbReference>
<evidence type="ECO:0000256" key="1">
    <source>
        <dbReference type="SAM" id="MobiDB-lite"/>
    </source>
</evidence>
<feature type="compositionally biased region" description="Basic and acidic residues" evidence="1">
    <location>
        <begin position="325"/>
        <end position="338"/>
    </location>
</feature>
<sequence length="942" mass="103400">MATKLRNPMSVAHTAGIFSDMTVDGPEIGTLVTIVDRAKNLPNRKTIGKQDPYCAARLGKEAKKTTTDIRGGQTPKWDQELRFTVHDSPDYYQLKVSVFNDDKKTDLIGETWIDLRDIVVSGGGQSDLWHTLTCKGRYAGDIRMEITYYDTRPKPEKAAAKAKPVATDAQDGPRGSRTPVKRRPLPSDPVTGEAPAPPPVSAPVSAPEHVTPPRVLPKQPVAFIPNQSPLQAVEYNTPSPSRRHHQQASYSQSGAPPQPAYATPPPRLDTSNPHTPRSSDRYGGSFGNEYDERDVSPRHQSYDRRESRGHYSHPSEQYGASSPLDHFRQELPGDDDKPPPPPVHRSRHNSNVNSQDIVVRPSFETTPKNTSPMRHDILKQEAHRRAPSYPGRPAYRPYESAPVVPHPGEDQYHNQSPPRHHSYDNGFDPSRSMQPTVEDVPESPSPVGMSIQTRSRGLSQQQQQQYADGGYDSGRYEPAGYENVPSPAPLNLGGRRSGQFDRYTPSPQPSYQAEEEYERQPNVSPLSIAEYRQSPADVSLPSYSSHNQHSPSHSELQGNEMQVYGMPSVPPSLVPGVDPALAREVADRIHEERRQQQLQQEREQILLQQQEQQQQRQYSSQSMGHSPRGRQPESSYVYGGPPPASHSYDRTMVTYSSAPSQDRQLVKARSVSPIPPPNPNHTIKRKSVSPAPPPLEGNEGGRRLSGVPFGPDSYDMLNPALATDKDTKPDPDAKIITHDGREIDPSDHLPMDTWAPEPEPKGPKGSTPDTGRPRPSGAQPMPPSGRRPLRVAGRPHSQSAAPAPPPSYNMPAEQPAAPGSGGRNRLQKKTRGSTGHAQAPPPSSSPLAPTTSYNYQDNGSNFTPSRLPRASTWDYPNENHAPQYSTSPGAPRGMAPPVPAKVPLPMMSGGLGPEPGGQEWALAQELSRIDIGSGRSRRHGGY</sequence>
<dbReference type="InterPro" id="IPR037791">
    <property type="entry name" value="C2_fungal_Inn1"/>
</dbReference>
<feature type="region of interest" description="Disordered" evidence="1">
    <location>
        <begin position="155"/>
        <end position="220"/>
    </location>
</feature>
<feature type="compositionally biased region" description="Low complexity" evidence="1">
    <location>
        <begin position="605"/>
        <end position="617"/>
    </location>
</feature>
<dbReference type="SMART" id="SM00239">
    <property type="entry name" value="C2"/>
    <property type="match status" value="1"/>
</dbReference>
<feature type="compositionally biased region" description="Polar residues" evidence="1">
    <location>
        <begin position="653"/>
        <end position="663"/>
    </location>
</feature>
<feature type="compositionally biased region" description="Polar residues" evidence="1">
    <location>
        <begin position="450"/>
        <end position="459"/>
    </location>
</feature>
<accession>A0A8K0TTJ6</accession>
<reference evidence="3" key="1">
    <citation type="journal article" date="2021" name="Nat. Commun.">
        <title>Genetic determinants of endophytism in the Arabidopsis root mycobiome.</title>
        <authorList>
            <person name="Mesny F."/>
            <person name="Miyauchi S."/>
            <person name="Thiergart T."/>
            <person name="Pickel B."/>
            <person name="Atanasova L."/>
            <person name="Karlsson M."/>
            <person name="Huettel B."/>
            <person name="Barry K.W."/>
            <person name="Haridas S."/>
            <person name="Chen C."/>
            <person name="Bauer D."/>
            <person name="Andreopoulos W."/>
            <person name="Pangilinan J."/>
            <person name="LaButti K."/>
            <person name="Riley R."/>
            <person name="Lipzen A."/>
            <person name="Clum A."/>
            <person name="Drula E."/>
            <person name="Henrissat B."/>
            <person name="Kohler A."/>
            <person name="Grigoriev I.V."/>
            <person name="Martin F.M."/>
            <person name="Hacquard S."/>
        </authorList>
    </citation>
    <scope>NUCLEOTIDE SEQUENCE</scope>
    <source>
        <strain evidence="3">MPI-CAGE-AT-0016</strain>
    </source>
</reference>
<dbReference type="PANTHER" id="PTHR47052:SF3">
    <property type="entry name" value="INGRESSION PROTEIN 1"/>
    <property type="match status" value="1"/>
</dbReference>
<comment type="caution">
    <text evidence="3">The sequence shown here is derived from an EMBL/GenBank/DDBJ whole genome shotgun (WGS) entry which is preliminary data.</text>
</comment>
<dbReference type="PANTHER" id="PTHR47052">
    <property type="entry name" value="CONSERVED SERINE PROLINE-RICH PROTEIN (AFU_ORTHOLOGUE AFUA_2G01790)"/>
    <property type="match status" value="1"/>
</dbReference>
<dbReference type="InterPro" id="IPR000008">
    <property type="entry name" value="C2_dom"/>
</dbReference>